<gene>
    <name evidence="1" type="ORF">D5086_004997</name>
</gene>
<dbReference type="EMBL" id="RCHU02000002">
    <property type="protein sequence ID" value="KAL3604138.1"/>
    <property type="molecule type" value="Genomic_DNA"/>
</dbReference>
<accession>A0ACC4CS30</accession>
<organism evidence="1 2">
    <name type="scientific">Populus alba</name>
    <name type="common">White poplar</name>
    <dbReference type="NCBI Taxonomy" id="43335"/>
    <lineage>
        <taxon>Eukaryota</taxon>
        <taxon>Viridiplantae</taxon>
        <taxon>Streptophyta</taxon>
        <taxon>Embryophyta</taxon>
        <taxon>Tracheophyta</taxon>
        <taxon>Spermatophyta</taxon>
        <taxon>Magnoliopsida</taxon>
        <taxon>eudicotyledons</taxon>
        <taxon>Gunneridae</taxon>
        <taxon>Pentapetalae</taxon>
        <taxon>rosids</taxon>
        <taxon>fabids</taxon>
        <taxon>Malpighiales</taxon>
        <taxon>Salicaceae</taxon>
        <taxon>Saliceae</taxon>
        <taxon>Populus</taxon>
    </lineage>
</organism>
<comment type="caution">
    <text evidence="1">The sequence shown here is derived from an EMBL/GenBank/DDBJ whole genome shotgun (WGS) entry which is preliminary data.</text>
</comment>
<reference evidence="1 2" key="1">
    <citation type="journal article" date="2024" name="Plant Biotechnol. J.">
        <title>Genome and CRISPR/Cas9 system of a widespread forest tree (Populus alba) in the world.</title>
        <authorList>
            <person name="Liu Y.J."/>
            <person name="Jiang P.F."/>
            <person name="Han X.M."/>
            <person name="Li X.Y."/>
            <person name="Wang H.M."/>
            <person name="Wang Y.J."/>
            <person name="Wang X.X."/>
            <person name="Zeng Q.Y."/>
        </authorList>
    </citation>
    <scope>NUCLEOTIDE SEQUENCE [LARGE SCALE GENOMIC DNA]</scope>
    <source>
        <strain evidence="2">cv. PAL-ZL1</strain>
    </source>
</reference>
<sequence>MTEPTPDVVSFSFGKKRNSRLLGNLSHGIGFIRIYHRELRYTTTSNWFGTLSNPIPYTSYTVRPIYLGLKLHGPEAMSDLILSSVWTWTYDLVPEHNMSNHDPKPMQVSPRKEMRY</sequence>
<evidence type="ECO:0000313" key="1">
    <source>
        <dbReference type="EMBL" id="KAL3604138.1"/>
    </source>
</evidence>
<evidence type="ECO:0000313" key="2">
    <source>
        <dbReference type="Proteomes" id="UP000309997"/>
    </source>
</evidence>
<dbReference type="Proteomes" id="UP000309997">
    <property type="component" value="Unassembled WGS sequence"/>
</dbReference>
<name>A0ACC4CS30_POPAL</name>
<protein>
    <submittedName>
        <fullName evidence="1">Uncharacterized protein</fullName>
    </submittedName>
</protein>
<proteinExistence type="predicted"/>
<keyword evidence="2" id="KW-1185">Reference proteome</keyword>